<keyword evidence="4" id="KW-1185">Reference proteome</keyword>
<sequence length="74" mass="8109">MATNSFDVKLRSDEYPYPTLAADTYDAVQGNRSVPVSSNQTFYDDLVLRLETKYELTAQAGAYCGHPALAKATS</sequence>
<accession>A0A6I3SWJ7</accession>
<evidence type="ECO:0000313" key="3">
    <source>
        <dbReference type="Proteomes" id="UP000430634"/>
    </source>
</evidence>
<dbReference type="Proteomes" id="UP000430634">
    <property type="component" value="Unassembled WGS sequence"/>
</dbReference>
<evidence type="ECO:0000313" key="1">
    <source>
        <dbReference type="EMBL" id="GGB84822.1"/>
    </source>
</evidence>
<gene>
    <name evidence="1" type="ORF">GCM10011572_03430</name>
    <name evidence="2" type="ORF">GM672_10065</name>
</gene>
<reference evidence="2 3" key="3">
    <citation type="submission" date="2019-11" db="EMBL/GenBank/DDBJ databases">
        <title>Type strains purchased from KCTC, JCM and DSMZ.</title>
        <authorList>
            <person name="Lu H."/>
        </authorList>
    </citation>
    <scope>NUCLEOTIDE SEQUENCE [LARGE SCALE GENOMIC DNA]</scope>
    <source>
        <strain evidence="2 3">KCTC 52429</strain>
    </source>
</reference>
<proteinExistence type="predicted"/>
<dbReference type="RefSeq" id="WP_170300005.1">
    <property type="nucleotide sequence ID" value="NZ_BMKG01000001.1"/>
</dbReference>
<reference evidence="1" key="4">
    <citation type="submission" date="2024-05" db="EMBL/GenBank/DDBJ databases">
        <authorList>
            <person name="Sun Q."/>
            <person name="Zhou Y."/>
        </authorList>
    </citation>
    <scope>NUCLEOTIDE SEQUENCE</scope>
    <source>
        <strain evidence="1">CGMCC 1.15931</strain>
    </source>
</reference>
<dbReference type="Proteomes" id="UP000622638">
    <property type="component" value="Unassembled WGS sequence"/>
</dbReference>
<evidence type="ECO:0000313" key="4">
    <source>
        <dbReference type="Proteomes" id="UP000622638"/>
    </source>
</evidence>
<reference evidence="1" key="1">
    <citation type="journal article" date="2014" name="Int. J. Syst. Evol. Microbiol.">
        <title>Complete genome of a new Firmicutes species belonging to the dominant human colonic microbiota ('Ruminococcus bicirculans') reveals two chromosomes and a selective capacity to utilize plant glucans.</title>
        <authorList>
            <consortium name="NISC Comparative Sequencing Program"/>
            <person name="Wegmann U."/>
            <person name="Louis P."/>
            <person name="Goesmann A."/>
            <person name="Henrissat B."/>
            <person name="Duncan S.H."/>
            <person name="Flint H.J."/>
        </authorList>
    </citation>
    <scope>NUCLEOTIDE SEQUENCE</scope>
    <source>
        <strain evidence="1">CGMCC 1.15931</strain>
    </source>
</reference>
<dbReference type="EMBL" id="WNKZ01000022">
    <property type="protein sequence ID" value="MTV53075.1"/>
    <property type="molecule type" value="Genomic_DNA"/>
</dbReference>
<comment type="caution">
    <text evidence="2">The sequence shown here is derived from an EMBL/GenBank/DDBJ whole genome shotgun (WGS) entry which is preliminary data.</text>
</comment>
<organism evidence="2 3">
    <name type="scientific">Pseudoduganella buxea</name>
    <dbReference type="NCBI Taxonomy" id="1949069"/>
    <lineage>
        <taxon>Bacteria</taxon>
        <taxon>Pseudomonadati</taxon>
        <taxon>Pseudomonadota</taxon>
        <taxon>Betaproteobacteria</taxon>
        <taxon>Burkholderiales</taxon>
        <taxon>Oxalobacteraceae</taxon>
        <taxon>Telluria group</taxon>
        <taxon>Pseudoduganella</taxon>
    </lineage>
</organism>
<protein>
    <submittedName>
        <fullName evidence="2">Uncharacterized protein</fullName>
    </submittedName>
</protein>
<dbReference type="AlphaFoldDB" id="A0A6I3SWJ7"/>
<evidence type="ECO:0000313" key="2">
    <source>
        <dbReference type="EMBL" id="MTV53075.1"/>
    </source>
</evidence>
<name>A0A6I3SWJ7_9BURK</name>
<dbReference type="EMBL" id="BMKG01000001">
    <property type="protein sequence ID" value="GGB84822.1"/>
    <property type="molecule type" value="Genomic_DNA"/>
</dbReference>
<reference evidence="4" key="2">
    <citation type="journal article" date="2019" name="Int. J. Syst. Evol. Microbiol.">
        <title>The Global Catalogue of Microorganisms (GCM) 10K type strain sequencing project: providing services to taxonomists for standard genome sequencing and annotation.</title>
        <authorList>
            <consortium name="The Broad Institute Genomics Platform"/>
            <consortium name="The Broad Institute Genome Sequencing Center for Infectious Disease"/>
            <person name="Wu L."/>
            <person name="Ma J."/>
        </authorList>
    </citation>
    <scope>NUCLEOTIDE SEQUENCE [LARGE SCALE GENOMIC DNA]</scope>
    <source>
        <strain evidence="4">CGMCC 1.15931</strain>
    </source>
</reference>